<reference evidence="1 2" key="1">
    <citation type="submission" date="2018-11" db="EMBL/GenBank/DDBJ databases">
        <authorList>
            <consortium name="Pathogen Informatics"/>
        </authorList>
    </citation>
    <scope>NUCLEOTIDE SEQUENCE [LARGE SCALE GENOMIC DNA]</scope>
</reference>
<protein>
    <submittedName>
        <fullName evidence="1">Uncharacterized protein</fullName>
    </submittedName>
</protein>
<keyword evidence="2" id="KW-1185">Reference proteome</keyword>
<dbReference type="OrthoDB" id="10631645at2759"/>
<dbReference type="EMBL" id="UYRU01070054">
    <property type="protein sequence ID" value="VDN19252.1"/>
    <property type="molecule type" value="Genomic_DNA"/>
</dbReference>
<evidence type="ECO:0000313" key="2">
    <source>
        <dbReference type="Proteomes" id="UP000281553"/>
    </source>
</evidence>
<dbReference type="AlphaFoldDB" id="A0A3P7PGV1"/>
<dbReference type="GO" id="GO:0003697">
    <property type="term" value="F:single-stranded DNA binding"/>
    <property type="evidence" value="ECO:0007669"/>
    <property type="project" value="InterPro"/>
</dbReference>
<dbReference type="PRINTS" id="PR01743">
    <property type="entry name" value="SSDNABINDING"/>
</dbReference>
<sequence length="112" mass="12206">MAASLDAAPDALATFSGQDTGVQVAEGESVVDAAQVYSHCKLTHAPVVIPASVVHMVGLIEYDGRTVIYYEQLYVPLALYVYEYLVYAGAQKAAQTFLQEVRPLLHRFTLLS</sequence>
<dbReference type="PROSITE" id="PS50896">
    <property type="entry name" value="LISH"/>
    <property type="match status" value="1"/>
</dbReference>
<organism evidence="1 2">
    <name type="scientific">Dibothriocephalus latus</name>
    <name type="common">Fish tapeworm</name>
    <name type="synonym">Diphyllobothrium latum</name>
    <dbReference type="NCBI Taxonomy" id="60516"/>
    <lineage>
        <taxon>Eukaryota</taxon>
        <taxon>Metazoa</taxon>
        <taxon>Spiralia</taxon>
        <taxon>Lophotrochozoa</taxon>
        <taxon>Platyhelminthes</taxon>
        <taxon>Cestoda</taxon>
        <taxon>Eucestoda</taxon>
        <taxon>Diphyllobothriidea</taxon>
        <taxon>Diphyllobothriidae</taxon>
        <taxon>Dibothriocephalus</taxon>
    </lineage>
</organism>
<dbReference type="InterPro" id="IPR008116">
    <property type="entry name" value="SSDP_DNA-bd"/>
</dbReference>
<dbReference type="Proteomes" id="UP000281553">
    <property type="component" value="Unassembled WGS sequence"/>
</dbReference>
<proteinExistence type="predicted"/>
<name>A0A3P7PGV1_DIBLA</name>
<dbReference type="InterPro" id="IPR006594">
    <property type="entry name" value="LisH"/>
</dbReference>
<accession>A0A3P7PGV1</accession>
<evidence type="ECO:0000313" key="1">
    <source>
        <dbReference type="EMBL" id="VDN19252.1"/>
    </source>
</evidence>
<gene>
    <name evidence="1" type="ORF">DILT_LOCUS13381</name>
</gene>